<dbReference type="InterPro" id="IPR058240">
    <property type="entry name" value="rSAM_sf"/>
</dbReference>
<sequence>MDSFTSEKITDEFNANRVQRAYSLMRGPLNIMWDVTNKCNLNCKHCYNRSGKGRLYNDLDDTEMINVIPGIIALSPRVVCFCGGEPLLRYNVLPQLAQQLSEAGITVNMVTNGFLLDDEKIKTLRSSGISGFQISLDSAHEETHDYFRGFKGAYAGATRAIDLLLKRSIMPDVTFIPTRINYKDIGEVVEYLYFRGIRRLGSMPFIPIGRGKENYDELTLLDEELLDFYYTLERLRMMYPDFKIEYEDPLEHITLFLNNTVARNAVIEIRSNGDVMVSSYLPITYGNVRYHRIDTLWDSGLKEIWRDEHVRSIAEKIKTVDDFTELHIQPWNQEDVDVFHSSKMIVKTKEAN</sequence>
<keyword evidence="1" id="KW-0949">S-adenosyl-L-methionine</keyword>
<dbReference type="PANTHER" id="PTHR11228">
    <property type="entry name" value="RADICAL SAM DOMAIN PROTEIN"/>
    <property type="match status" value="1"/>
</dbReference>
<dbReference type="InterPro" id="IPR050377">
    <property type="entry name" value="Radical_SAM_PqqE_MftC-like"/>
</dbReference>
<gene>
    <name evidence="6" type="ORF">BEI59_06465</name>
</gene>
<dbReference type="SUPFAM" id="SSF102114">
    <property type="entry name" value="Radical SAM enzymes"/>
    <property type="match status" value="1"/>
</dbReference>
<dbReference type="Proteomes" id="UP000094271">
    <property type="component" value="Unassembled WGS sequence"/>
</dbReference>
<dbReference type="GO" id="GO:0051536">
    <property type="term" value="F:iron-sulfur cluster binding"/>
    <property type="evidence" value="ECO:0007669"/>
    <property type="project" value="UniProtKB-KW"/>
</dbReference>
<dbReference type="GO" id="GO:0003824">
    <property type="term" value="F:catalytic activity"/>
    <property type="evidence" value="ECO:0007669"/>
    <property type="project" value="InterPro"/>
</dbReference>
<evidence type="ECO:0000313" key="7">
    <source>
        <dbReference type="Proteomes" id="UP000094271"/>
    </source>
</evidence>
<dbReference type="SMART" id="SM00729">
    <property type="entry name" value="Elp3"/>
    <property type="match status" value="1"/>
</dbReference>
<protein>
    <recommendedName>
        <fullName evidence="5">Radical SAM core domain-containing protein</fullName>
    </recommendedName>
</protein>
<dbReference type="SFLD" id="SFLDS00029">
    <property type="entry name" value="Radical_SAM"/>
    <property type="match status" value="1"/>
</dbReference>
<name>A0A1E3UMG2_9FIRM</name>
<keyword evidence="4" id="KW-0411">Iron-sulfur</keyword>
<evidence type="ECO:0000256" key="2">
    <source>
        <dbReference type="ARBA" id="ARBA00022723"/>
    </source>
</evidence>
<evidence type="ECO:0000256" key="1">
    <source>
        <dbReference type="ARBA" id="ARBA00022691"/>
    </source>
</evidence>
<evidence type="ECO:0000313" key="6">
    <source>
        <dbReference type="EMBL" id="ODR54189.1"/>
    </source>
</evidence>
<dbReference type="RefSeq" id="WP_069431343.1">
    <property type="nucleotide sequence ID" value="NZ_MEHA01000003.1"/>
</dbReference>
<reference evidence="6 7" key="1">
    <citation type="submission" date="2016-08" db="EMBL/GenBank/DDBJ databases">
        <authorList>
            <person name="Seilhamer J.J."/>
        </authorList>
    </citation>
    <scope>NUCLEOTIDE SEQUENCE [LARGE SCALE GENOMIC DNA]</scope>
    <source>
        <strain evidence="6 7">NML150140-1</strain>
    </source>
</reference>
<feature type="domain" description="Radical SAM core" evidence="5">
    <location>
        <begin position="25"/>
        <end position="241"/>
    </location>
</feature>
<dbReference type="OrthoDB" id="1854625at2"/>
<organism evidence="6 7">
    <name type="scientific">Eisenbergiella tayi</name>
    <dbReference type="NCBI Taxonomy" id="1432052"/>
    <lineage>
        <taxon>Bacteria</taxon>
        <taxon>Bacillati</taxon>
        <taxon>Bacillota</taxon>
        <taxon>Clostridia</taxon>
        <taxon>Lachnospirales</taxon>
        <taxon>Lachnospiraceae</taxon>
        <taxon>Eisenbergiella</taxon>
    </lineage>
</organism>
<dbReference type="InterPro" id="IPR013785">
    <property type="entry name" value="Aldolase_TIM"/>
</dbReference>
<keyword evidence="2" id="KW-0479">Metal-binding</keyword>
<dbReference type="SFLD" id="SFLDG01386">
    <property type="entry name" value="main_SPASM_domain-containing"/>
    <property type="match status" value="1"/>
</dbReference>
<dbReference type="AlphaFoldDB" id="A0A1E3UMG2"/>
<dbReference type="InterPro" id="IPR006638">
    <property type="entry name" value="Elp3/MiaA/NifB-like_rSAM"/>
</dbReference>
<evidence type="ECO:0000256" key="4">
    <source>
        <dbReference type="ARBA" id="ARBA00023014"/>
    </source>
</evidence>
<dbReference type="EMBL" id="MEHA01000003">
    <property type="protein sequence ID" value="ODR54189.1"/>
    <property type="molecule type" value="Genomic_DNA"/>
</dbReference>
<dbReference type="SFLD" id="SFLDG01067">
    <property type="entry name" value="SPASM/twitch_domain_containing"/>
    <property type="match status" value="1"/>
</dbReference>
<dbReference type="PANTHER" id="PTHR11228:SF7">
    <property type="entry name" value="PQQA PEPTIDE CYCLASE"/>
    <property type="match status" value="1"/>
</dbReference>
<dbReference type="GO" id="GO:0046872">
    <property type="term" value="F:metal ion binding"/>
    <property type="evidence" value="ECO:0007669"/>
    <property type="project" value="UniProtKB-KW"/>
</dbReference>
<dbReference type="CDD" id="cd01335">
    <property type="entry name" value="Radical_SAM"/>
    <property type="match status" value="1"/>
</dbReference>
<dbReference type="Pfam" id="PF04055">
    <property type="entry name" value="Radical_SAM"/>
    <property type="match status" value="1"/>
</dbReference>
<keyword evidence="3" id="KW-0408">Iron</keyword>
<accession>A0A1E3UMG2</accession>
<evidence type="ECO:0000256" key="3">
    <source>
        <dbReference type="ARBA" id="ARBA00023004"/>
    </source>
</evidence>
<dbReference type="Gene3D" id="3.20.20.70">
    <property type="entry name" value="Aldolase class I"/>
    <property type="match status" value="1"/>
</dbReference>
<comment type="caution">
    <text evidence="6">The sequence shown here is derived from an EMBL/GenBank/DDBJ whole genome shotgun (WGS) entry which is preliminary data.</text>
</comment>
<proteinExistence type="predicted"/>
<evidence type="ECO:0000259" key="5">
    <source>
        <dbReference type="PROSITE" id="PS51918"/>
    </source>
</evidence>
<dbReference type="InterPro" id="IPR007197">
    <property type="entry name" value="rSAM"/>
</dbReference>
<dbReference type="PROSITE" id="PS51918">
    <property type="entry name" value="RADICAL_SAM"/>
    <property type="match status" value="1"/>
</dbReference>